<dbReference type="Pfam" id="PF04734">
    <property type="entry name" value="Ceramidase_alk"/>
    <property type="match status" value="1"/>
</dbReference>
<comment type="caution">
    <text evidence="10">The sequence shown here is derived from an EMBL/GenBank/DDBJ whole genome shotgun (WGS) entry which is preliminary data.</text>
</comment>
<dbReference type="InterPro" id="IPR006823">
    <property type="entry name" value="Ceramidase_alk"/>
</dbReference>
<keyword evidence="4 5" id="KW-0378">Hydrolase</keyword>
<dbReference type="EC" id="3.5.1.23" evidence="2 5"/>
<protein>
    <recommendedName>
        <fullName evidence="3 5">Neutral ceramidase</fullName>
        <ecNumber evidence="2 5">3.5.1.23</ecNumber>
    </recommendedName>
</protein>
<dbReference type="Proteomes" id="UP000825002">
    <property type="component" value="Unassembled WGS sequence"/>
</dbReference>
<dbReference type="Pfam" id="PF17048">
    <property type="entry name" value="Ceramidse_alk_C"/>
    <property type="match status" value="1"/>
</dbReference>
<feature type="domain" description="Neutral/alkaline non-lysosomal ceramidase C-terminal" evidence="9">
    <location>
        <begin position="625"/>
        <end position="790"/>
    </location>
</feature>
<dbReference type="InterPro" id="IPR038445">
    <property type="entry name" value="NCDase_C_sf"/>
</dbReference>
<feature type="region of interest" description="Disordered" evidence="6">
    <location>
        <begin position="550"/>
        <end position="572"/>
    </location>
</feature>
<dbReference type="InterPro" id="IPR031329">
    <property type="entry name" value="NEUT/ALK_ceramidase_N"/>
</dbReference>
<evidence type="ECO:0000313" key="11">
    <source>
        <dbReference type="Proteomes" id="UP000825002"/>
    </source>
</evidence>
<proteinExistence type="inferred from homology"/>
<evidence type="ECO:0000256" key="2">
    <source>
        <dbReference type="ARBA" id="ARBA00011891"/>
    </source>
</evidence>
<evidence type="ECO:0000259" key="8">
    <source>
        <dbReference type="Pfam" id="PF04734"/>
    </source>
</evidence>
<dbReference type="InterPro" id="IPR031331">
    <property type="entry name" value="NEUT/ALK_ceramidase_C"/>
</dbReference>
<dbReference type="EMBL" id="JAIFTH010000075">
    <property type="protein sequence ID" value="KAG9510793.1"/>
    <property type="molecule type" value="Genomic_DNA"/>
</dbReference>
<organism evidence="10 11">
    <name type="scientific">Fragariocoptes setiger</name>
    <dbReference type="NCBI Taxonomy" id="1670756"/>
    <lineage>
        <taxon>Eukaryota</taxon>
        <taxon>Metazoa</taxon>
        <taxon>Ecdysozoa</taxon>
        <taxon>Arthropoda</taxon>
        <taxon>Chelicerata</taxon>
        <taxon>Arachnida</taxon>
        <taxon>Acari</taxon>
        <taxon>Acariformes</taxon>
        <taxon>Trombidiformes</taxon>
        <taxon>Prostigmata</taxon>
        <taxon>Eupodina</taxon>
        <taxon>Eriophyoidea</taxon>
        <taxon>Phytoptidae</taxon>
        <taxon>Fragariocoptes</taxon>
    </lineage>
</organism>
<evidence type="ECO:0000256" key="7">
    <source>
        <dbReference type="SAM" id="SignalP"/>
    </source>
</evidence>
<dbReference type="PANTHER" id="PTHR12670">
    <property type="entry name" value="CERAMIDASE"/>
    <property type="match status" value="1"/>
</dbReference>
<evidence type="ECO:0000256" key="6">
    <source>
        <dbReference type="SAM" id="MobiDB-lite"/>
    </source>
</evidence>
<dbReference type="Gene3D" id="2.60.40.2300">
    <property type="entry name" value="Neutral/alkaline non-lysosomal ceramidase, C-terminal domain"/>
    <property type="match status" value="1"/>
</dbReference>
<sequence length="867" mass="95325">MAVHITNHVIVSLLIVACIGYGVTSVRGAAADPIYSPKDSEIDYNVIENRVDPSAPAQWTDATATATNNKNNFRVPLQLDNDHADQYSIGVGIADMTGPAADINLMGYAKPNQDAGGIHLRQFSRAIIFVDKLGSRVVYVSTDAGMVSQALRTEVLKILEQKYNGIYNRNNVMISATHTHSCPGGFFQYLLYNIPSQGFISQTLEAMVNGIVRSVDKAHANMKLGYISYAKGQLVDASINRSPTSYELNPAAERALYEHNTDKEMVIVKMTDLEGKPIAMLNWFPVHGTSMNNTNHLISSDNKGYASLLFEQDYNHNALPGKGQFVAIFAQANEGDVSPNTGGPRCIDTGLPCDSVTSTCGNPPRNERCVAFGPGRDMFESTKIIAYRQYAKARQLFDDNTKQIKVSGPIKYVHQHVDMSDQVIGQKTLPDGNVTTIRTCKPALGYSFAAGTTDGPGAFDFTQGDRNTSPFWNMVRDFVRKPSPEESECHFPKPILLSTGEMSFPYAWQPSIVPTQIITIGQLAIVGLPGEFTTMSGRRVRNAVAEVLNRTPTPVPTPGMTTTGQTLEKKSSLQQEKPAYKVVLSGLSNVYTSYVTTFEEYQMQRYEGASTLYGPHTLEAYVMHFKKLAQSLSDGSTIESPGPEPPNLLSQQITLKPGVIYDGTPFGRHFGDCIEDVDTTKVYLCTETVRAAFVSGHPRNDLRQEDTFMLVERFDNATQSWLPIASDASWDTKFIWQRTNSLMGESRATLEWNIPHDCRDGTYRFRYFGSSKNLMQQIKPYEGVSSSFLVGTHPYGATTSDISAAGSVVTASIQSIGGKKIPDQTYNYNTRVGQSVGATSVPLVPSQHPRKATSVWQTLASYFGLRL</sequence>
<feature type="signal peptide" evidence="7">
    <location>
        <begin position="1"/>
        <end position="25"/>
    </location>
</feature>
<comment type="similarity">
    <text evidence="1 5">Belongs to the neutral ceramidase family.</text>
</comment>
<reference evidence="10 11" key="1">
    <citation type="submission" date="2020-10" db="EMBL/GenBank/DDBJ databases">
        <authorList>
            <person name="Klimov P.B."/>
            <person name="Dyachkov S.M."/>
            <person name="Chetverikov P.E."/>
        </authorList>
    </citation>
    <scope>NUCLEOTIDE SEQUENCE [LARGE SCALE GENOMIC DNA]</scope>
    <source>
        <strain evidence="10">BMOC 18-1129-001#AD2665</strain>
        <tissue evidence="10">Entire mites</tissue>
    </source>
</reference>
<evidence type="ECO:0000256" key="3">
    <source>
        <dbReference type="ARBA" id="ARBA00019235"/>
    </source>
</evidence>
<keyword evidence="11" id="KW-1185">Reference proteome</keyword>
<evidence type="ECO:0000313" key="10">
    <source>
        <dbReference type="EMBL" id="KAG9510793.1"/>
    </source>
</evidence>
<evidence type="ECO:0000256" key="4">
    <source>
        <dbReference type="ARBA" id="ARBA00022801"/>
    </source>
</evidence>
<keyword evidence="5" id="KW-0746">Sphingolipid metabolism</keyword>
<comment type="catalytic activity">
    <reaction evidence="5">
        <text>an N-acylsphing-4-enine + H2O = sphing-4-enine + a fatty acid</text>
        <dbReference type="Rhea" id="RHEA:20856"/>
        <dbReference type="ChEBI" id="CHEBI:15377"/>
        <dbReference type="ChEBI" id="CHEBI:28868"/>
        <dbReference type="ChEBI" id="CHEBI:52639"/>
        <dbReference type="ChEBI" id="CHEBI:57756"/>
        <dbReference type="EC" id="3.5.1.23"/>
    </reaction>
</comment>
<dbReference type="PANTHER" id="PTHR12670:SF1">
    <property type="entry name" value="NEUTRAL CERAMIDASE"/>
    <property type="match status" value="1"/>
</dbReference>
<gene>
    <name evidence="10" type="primary">ASAH2</name>
    <name evidence="10" type="ORF">GZH46_00652</name>
</gene>
<evidence type="ECO:0000256" key="5">
    <source>
        <dbReference type="RuleBase" id="RU366019"/>
    </source>
</evidence>
<feature type="non-terminal residue" evidence="10">
    <location>
        <position position="1"/>
    </location>
</feature>
<name>A0ABQ7SBK1_9ACAR</name>
<accession>A0ABQ7SBK1</accession>
<keyword evidence="7" id="KW-0732">Signal</keyword>
<feature type="chain" id="PRO_5046418272" description="Neutral ceramidase" evidence="7">
    <location>
        <begin position="26"/>
        <end position="867"/>
    </location>
</feature>
<feature type="domain" description="Neutral/alkaline non-lysosomal ceramidase N-terminal" evidence="8">
    <location>
        <begin position="87"/>
        <end position="622"/>
    </location>
</feature>
<evidence type="ECO:0000259" key="9">
    <source>
        <dbReference type="Pfam" id="PF17048"/>
    </source>
</evidence>
<keyword evidence="5" id="KW-0443">Lipid metabolism</keyword>
<evidence type="ECO:0000256" key="1">
    <source>
        <dbReference type="ARBA" id="ARBA00009835"/>
    </source>
</evidence>